<comment type="caution">
    <text evidence="2">The sequence shown here is derived from an EMBL/GenBank/DDBJ whole genome shotgun (WGS) entry which is preliminary data.</text>
</comment>
<evidence type="ECO:0000256" key="1">
    <source>
        <dbReference type="SAM" id="SignalP"/>
    </source>
</evidence>
<dbReference type="EMBL" id="MCBQ01000419">
    <property type="protein sequence ID" value="RKF83990.1"/>
    <property type="molecule type" value="Genomic_DNA"/>
</dbReference>
<dbReference type="AlphaFoldDB" id="A0A420JB37"/>
<evidence type="ECO:0000313" key="3">
    <source>
        <dbReference type="Proteomes" id="UP000283383"/>
    </source>
</evidence>
<evidence type="ECO:0000313" key="2">
    <source>
        <dbReference type="EMBL" id="RKF83990.1"/>
    </source>
</evidence>
<keyword evidence="3" id="KW-1185">Reference proteome</keyword>
<dbReference type="Proteomes" id="UP000283383">
    <property type="component" value="Unassembled WGS sequence"/>
</dbReference>
<reference evidence="2 3" key="1">
    <citation type="journal article" date="2018" name="BMC Genomics">
        <title>Comparative genome analyses reveal sequence features reflecting distinct modes of host-adaptation between dicot and monocot powdery mildew.</title>
        <authorList>
            <person name="Wu Y."/>
            <person name="Ma X."/>
            <person name="Pan Z."/>
            <person name="Kale S.D."/>
            <person name="Song Y."/>
            <person name="King H."/>
            <person name="Zhang Q."/>
            <person name="Presley C."/>
            <person name="Deng X."/>
            <person name="Wei C.I."/>
            <person name="Xiao S."/>
        </authorList>
    </citation>
    <scope>NUCLEOTIDE SEQUENCE [LARGE SCALE GENOMIC DNA]</scope>
    <source>
        <strain evidence="2">UMSG3</strain>
    </source>
</reference>
<gene>
    <name evidence="2" type="ORF">GcM3_c10483o89</name>
</gene>
<accession>A0A420JB37</accession>
<keyword evidence="1" id="KW-0732">Signal</keyword>
<feature type="chain" id="PRO_5019456698" evidence="1">
    <location>
        <begin position="16"/>
        <end position="60"/>
    </location>
</feature>
<proteinExistence type="predicted"/>
<sequence>MMIILSATPLWLCSSIDLISYEPRINFNLLFIWFLKTIPAPQNVTFTLCTPQRTEDLIQE</sequence>
<protein>
    <submittedName>
        <fullName evidence="2">Uncharacterized protein</fullName>
    </submittedName>
</protein>
<name>A0A420JB37_9PEZI</name>
<feature type="signal peptide" evidence="1">
    <location>
        <begin position="1"/>
        <end position="15"/>
    </location>
</feature>
<organism evidence="2 3">
    <name type="scientific">Golovinomyces cichoracearum</name>
    <dbReference type="NCBI Taxonomy" id="62708"/>
    <lineage>
        <taxon>Eukaryota</taxon>
        <taxon>Fungi</taxon>
        <taxon>Dikarya</taxon>
        <taxon>Ascomycota</taxon>
        <taxon>Pezizomycotina</taxon>
        <taxon>Leotiomycetes</taxon>
        <taxon>Erysiphales</taxon>
        <taxon>Erysiphaceae</taxon>
        <taxon>Golovinomyces</taxon>
    </lineage>
</organism>